<comment type="pathway">
    <text evidence="1">Amino-acid biosynthesis; L-histidine biosynthesis; L-histidine from 5-phospho-alpha-D-ribose 1-diphosphate: step 5/9.</text>
</comment>
<keyword evidence="7" id="KW-0456">Lyase</keyword>
<evidence type="ECO:0000256" key="1">
    <source>
        <dbReference type="ARBA" id="ARBA00005091"/>
    </source>
</evidence>
<dbReference type="NCBIfam" id="NF038364">
    <property type="entry name" value="AglZ_HisF2_fam"/>
    <property type="match status" value="1"/>
</dbReference>
<evidence type="ECO:0000256" key="8">
    <source>
        <dbReference type="ARBA" id="ARBA00025475"/>
    </source>
</evidence>
<dbReference type="InterPro" id="IPR013785">
    <property type="entry name" value="Aldolase_TIM"/>
</dbReference>
<dbReference type="EMBL" id="BSVA01000001">
    <property type="protein sequence ID" value="GMA90011.1"/>
    <property type="molecule type" value="Genomic_DNA"/>
</dbReference>
<dbReference type="Pfam" id="PF00977">
    <property type="entry name" value="His_biosynth"/>
    <property type="match status" value="1"/>
</dbReference>
<dbReference type="InterPro" id="IPR006062">
    <property type="entry name" value="His_biosynth"/>
</dbReference>
<sequence length="260" mass="27086">MSVFPRVIPVLLVSDGYLVKPVRFTGDQYVGDPINAVRIFNEKQVDELVICDIDASVKGTGVNYNLIEEIASEAFMPVGYGGGVASAAEARRITGIGIEKVVMNTAAVEHPDVVTEVSDALGASSTVVSVDAKKKLTGGWDSYIRRGRTKTRMSPAEAAAEAQRLGAGEILVSSIDRESTRSGYDLKLIEAVSSAVTVPIIALGGAGSFDDFAPALAAGASAVAAGTMFVMNGKHRAVLISYPTPAQVRGLAEASLGGQR</sequence>
<dbReference type="SUPFAM" id="SSF51366">
    <property type="entry name" value="Ribulose-phoshate binding barrel"/>
    <property type="match status" value="1"/>
</dbReference>
<evidence type="ECO:0000313" key="12">
    <source>
        <dbReference type="EMBL" id="GMA90011.1"/>
    </source>
</evidence>
<keyword evidence="13" id="KW-1185">Reference proteome</keyword>
<dbReference type="InterPro" id="IPR004651">
    <property type="entry name" value="HisF"/>
</dbReference>
<keyword evidence="6 11" id="KW-0368">Histidine biosynthesis</keyword>
<evidence type="ECO:0000256" key="3">
    <source>
        <dbReference type="ARBA" id="ARBA00011152"/>
    </source>
</evidence>
<dbReference type="Gene3D" id="3.20.20.70">
    <property type="entry name" value="Aldolase class I"/>
    <property type="match status" value="1"/>
</dbReference>
<evidence type="ECO:0000256" key="7">
    <source>
        <dbReference type="ARBA" id="ARBA00023239"/>
    </source>
</evidence>
<dbReference type="Proteomes" id="UP001157069">
    <property type="component" value="Unassembled WGS sequence"/>
</dbReference>
<reference evidence="13" key="1">
    <citation type="journal article" date="2019" name="Int. J. Syst. Evol. Microbiol.">
        <title>The Global Catalogue of Microorganisms (GCM) 10K type strain sequencing project: providing services to taxonomists for standard genome sequencing and annotation.</title>
        <authorList>
            <consortium name="The Broad Institute Genomics Platform"/>
            <consortium name="The Broad Institute Genome Sequencing Center for Infectious Disease"/>
            <person name="Wu L."/>
            <person name="Ma J."/>
        </authorList>
    </citation>
    <scope>NUCLEOTIDE SEQUENCE [LARGE SCALE GENOMIC DNA]</scope>
    <source>
        <strain evidence="13">NBRC 108755</strain>
    </source>
</reference>
<dbReference type="RefSeq" id="WP_284297553.1">
    <property type="nucleotide sequence ID" value="NZ_BSVA01000001.1"/>
</dbReference>
<comment type="subunit">
    <text evidence="3">Heterodimer of HisH and HisF.</text>
</comment>
<organism evidence="12 13">
    <name type="scientific">Homoserinibacter gongjuensis</name>
    <dbReference type="NCBI Taxonomy" id="1162968"/>
    <lineage>
        <taxon>Bacteria</taxon>
        <taxon>Bacillati</taxon>
        <taxon>Actinomycetota</taxon>
        <taxon>Actinomycetes</taxon>
        <taxon>Micrococcales</taxon>
        <taxon>Microbacteriaceae</taxon>
        <taxon>Homoserinibacter</taxon>
    </lineage>
</organism>
<accession>A0ABQ6JP13</accession>
<keyword evidence="5 11" id="KW-0028">Amino-acid biosynthesis</keyword>
<dbReference type="PANTHER" id="PTHR21235">
    <property type="entry name" value="IMIDAZOLE GLYCEROL PHOSPHATE SYNTHASE SUBUNIT HISF/H IGP SYNTHASE SUBUNIT HISF/H"/>
    <property type="match status" value="1"/>
</dbReference>
<dbReference type="PANTHER" id="PTHR21235:SF2">
    <property type="entry name" value="IMIDAZOLE GLYCEROL PHOSPHATE SYNTHASE HISHF"/>
    <property type="match status" value="1"/>
</dbReference>
<dbReference type="InterPro" id="IPR011060">
    <property type="entry name" value="RibuloseP-bd_barrel"/>
</dbReference>
<evidence type="ECO:0000256" key="10">
    <source>
        <dbReference type="ARBA" id="ARBA00047838"/>
    </source>
</evidence>
<evidence type="ECO:0000256" key="2">
    <source>
        <dbReference type="ARBA" id="ARBA00009667"/>
    </source>
</evidence>
<evidence type="ECO:0000256" key="5">
    <source>
        <dbReference type="ARBA" id="ARBA00022605"/>
    </source>
</evidence>
<evidence type="ECO:0000256" key="9">
    <source>
        <dbReference type="ARBA" id="ARBA00030264"/>
    </source>
</evidence>
<dbReference type="EC" id="4.3.2.10" evidence="4"/>
<evidence type="ECO:0000256" key="11">
    <source>
        <dbReference type="RuleBase" id="RU003657"/>
    </source>
</evidence>
<protein>
    <recommendedName>
        <fullName evidence="4">imidazole glycerol-phosphate synthase</fullName>
        <ecNumber evidence="4">4.3.2.10</ecNumber>
    </recommendedName>
    <alternativeName>
        <fullName evidence="9">IGP synthase cyclase subunit</fullName>
    </alternativeName>
</protein>
<evidence type="ECO:0000256" key="6">
    <source>
        <dbReference type="ARBA" id="ARBA00023102"/>
    </source>
</evidence>
<proteinExistence type="inferred from homology"/>
<evidence type="ECO:0000313" key="13">
    <source>
        <dbReference type="Proteomes" id="UP001157069"/>
    </source>
</evidence>
<comment type="function">
    <text evidence="8">IGPS catalyzes the conversion of PRFAR and glutamine to IGP, AICAR and glutamate. The HisF subunit catalyzes the cyclization activity that produces IGP and AICAR from PRFAR using the ammonia provided by the HisH subunit.</text>
</comment>
<comment type="catalytic activity">
    <reaction evidence="10">
        <text>5-[(5-phospho-1-deoxy-D-ribulos-1-ylimino)methylamino]-1-(5-phospho-beta-D-ribosyl)imidazole-4-carboxamide + L-glutamine = D-erythro-1-(imidazol-4-yl)glycerol 3-phosphate + 5-amino-1-(5-phospho-beta-D-ribosyl)imidazole-4-carboxamide + L-glutamate + H(+)</text>
        <dbReference type="Rhea" id="RHEA:24793"/>
        <dbReference type="ChEBI" id="CHEBI:15378"/>
        <dbReference type="ChEBI" id="CHEBI:29985"/>
        <dbReference type="ChEBI" id="CHEBI:58278"/>
        <dbReference type="ChEBI" id="CHEBI:58359"/>
        <dbReference type="ChEBI" id="CHEBI:58475"/>
        <dbReference type="ChEBI" id="CHEBI:58525"/>
        <dbReference type="EC" id="4.3.2.10"/>
    </reaction>
</comment>
<dbReference type="InterPro" id="IPR050064">
    <property type="entry name" value="IGPS_HisA/HisF"/>
</dbReference>
<name>A0ABQ6JP13_9MICO</name>
<comment type="similarity">
    <text evidence="2 11">Belongs to the HisA/HisF family.</text>
</comment>
<dbReference type="CDD" id="cd04731">
    <property type="entry name" value="HisF"/>
    <property type="match status" value="1"/>
</dbReference>
<comment type="caution">
    <text evidence="12">The sequence shown here is derived from an EMBL/GenBank/DDBJ whole genome shotgun (WGS) entry which is preliminary data.</text>
</comment>
<gene>
    <name evidence="12" type="primary">hisF2</name>
    <name evidence="12" type="ORF">GCM10025869_05400</name>
</gene>
<evidence type="ECO:0000256" key="4">
    <source>
        <dbReference type="ARBA" id="ARBA00012809"/>
    </source>
</evidence>